<dbReference type="Pfam" id="PF25954">
    <property type="entry name" value="Beta-barrel_RND_2"/>
    <property type="match status" value="1"/>
</dbReference>
<reference evidence="4 5" key="1">
    <citation type="submission" date="2017-03" db="EMBL/GenBank/DDBJ databases">
        <title>Lifting the veil on microbial sulfur biogeochemistry in mining wastewaters.</title>
        <authorList>
            <person name="Kantor R.S."/>
            <person name="Colenbrander Nelson T."/>
            <person name="Marshall S."/>
            <person name="Bennett D."/>
            <person name="Apte S."/>
            <person name="Camacho D."/>
            <person name="Thomas B.C."/>
            <person name="Warren L.A."/>
            <person name="Banfield J.F."/>
        </authorList>
    </citation>
    <scope>NUCLEOTIDE SEQUENCE [LARGE SCALE GENOMIC DNA]</scope>
    <source>
        <strain evidence="4">32-68-21</strain>
    </source>
</reference>
<evidence type="ECO:0000259" key="2">
    <source>
        <dbReference type="Pfam" id="PF25954"/>
    </source>
</evidence>
<feature type="domain" description="Multidrug resistance protein MdtA-like C-terminal permuted SH3" evidence="3">
    <location>
        <begin position="296"/>
        <end position="352"/>
    </location>
</feature>
<dbReference type="NCBIfam" id="TIGR01730">
    <property type="entry name" value="RND_mfp"/>
    <property type="match status" value="1"/>
</dbReference>
<evidence type="ECO:0000256" key="1">
    <source>
        <dbReference type="ARBA" id="ARBA00009477"/>
    </source>
</evidence>
<protein>
    <submittedName>
        <fullName evidence="4">Efflux transporter periplasmic adaptor subunit</fullName>
    </submittedName>
</protein>
<comment type="similarity">
    <text evidence="1">Belongs to the membrane fusion protein (MFP) (TC 8.A.1) family.</text>
</comment>
<dbReference type="InterPro" id="IPR006143">
    <property type="entry name" value="RND_pump_MFP"/>
</dbReference>
<organism evidence="4 5">
    <name type="scientific">Brevundimonas subvibrioides</name>
    <dbReference type="NCBI Taxonomy" id="74313"/>
    <lineage>
        <taxon>Bacteria</taxon>
        <taxon>Pseudomonadati</taxon>
        <taxon>Pseudomonadota</taxon>
        <taxon>Alphaproteobacteria</taxon>
        <taxon>Caulobacterales</taxon>
        <taxon>Caulobacteraceae</taxon>
        <taxon>Brevundimonas</taxon>
    </lineage>
</organism>
<dbReference type="EMBL" id="NCEQ01000015">
    <property type="protein sequence ID" value="OYX55197.1"/>
    <property type="molecule type" value="Genomic_DNA"/>
</dbReference>
<dbReference type="AlphaFoldDB" id="A0A258HEZ4"/>
<dbReference type="GO" id="GO:1990281">
    <property type="term" value="C:efflux pump complex"/>
    <property type="evidence" value="ECO:0007669"/>
    <property type="project" value="TreeGrafter"/>
</dbReference>
<dbReference type="InterPro" id="IPR058627">
    <property type="entry name" value="MdtA-like_C"/>
</dbReference>
<comment type="caution">
    <text evidence="4">The sequence shown here is derived from an EMBL/GenBank/DDBJ whole genome shotgun (WGS) entry which is preliminary data.</text>
</comment>
<dbReference type="Gene3D" id="2.40.420.20">
    <property type="match status" value="1"/>
</dbReference>
<evidence type="ECO:0000313" key="4">
    <source>
        <dbReference type="EMBL" id="OYX55197.1"/>
    </source>
</evidence>
<evidence type="ECO:0000259" key="3">
    <source>
        <dbReference type="Pfam" id="PF25967"/>
    </source>
</evidence>
<dbReference type="InterPro" id="IPR058792">
    <property type="entry name" value="Beta-barrel_RND_2"/>
</dbReference>
<proteinExistence type="inferred from homology"/>
<sequence length="386" mass="39506">MAPTPSRILRASTLALVIGLGLTVAACGGGGEEKGEKSGAPAASGPTVTVVSAAVTSQPRIITASGSVTAWEEVPVGAETGGLVATAVYVDEGSYVRQGQPLVQLNDALLRAQLGQQQAGVQTAEANLARDEAALARSQELKERGFLSQASLDTALANQRASTANLASARASLSETQTRLSQATLRAPVAGLIISRSVTRGQIVQAGAEMFRMVRDGRLELDAQVPETELALIRAGQTATISSDQVGQTTGRVRIVTPEVNAQSRLGVARIALAGGGFRPGMFARAEIDVGAQPTITVPTAAVLYRENRSGVYVLMTNNHVRFQPVTVLSRSETRTSVTGLNAGAQVVVEGAGFLGDGDRVNVVPAGATAATAVTPAAAPAAPAAR</sequence>
<dbReference type="PROSITE" id="PS51257">
    <property type="entry name" value="PROKAR_LIPOPROTEIN"/>
    <property type="match status" value="1"/>
</dbReference>
<name>A0A258HEZ4_9CAUL</name>
<dbReference type="GO" id="GO:0015562">
    <property type="term" value="F:efflux transmembrane transporter activity"/>
    <property type="evidence" value="ECO:0007669"/>
    <property type="project" value="TreeGrafter"/>
</dbReference>
<accession>A0A258HEZ4</accession>
<dbReference type="Pfam" id="PF25967">
    <property type="entry name" value="RND-MFP_C"/>
    <property type="match status" value="1"/>
</dbReference>
<dbReference type="Gene3D" id="1.10.287.470">
    <property type="entry name" value="Helix hairpin bin"/>
    <property type="match status" value="1"/>
</dbReference>
<dbReference type="SUPFAM" id="SSF111369">
    <property type="entry name" value="HlyD-like secretion proteins"/>
    <property type="match status" value="1"/>
</dbReference>
<evidence type="ECO:0000313" key="5">
    <source>
        <dbReference type="Proteomes" id="UP000216147"/>
    </source>
</evidence>
<gene>
    <name evidence="4" type="ORF">B7Y86_14020</name>
</gene>
<dbReference type="Gene3D" id="2.40.30.170">
    <property type="match status" value="1"/>
</dbReference>
<dbReference type="PANTHER" id="PTHR30469:SF15">
    <property type="entry name" value="HLYD FAMILY OF SECRETION PROTEINS"/>
    <property type="match status" value="1"/>
</dbReference>
<feature type="domain" description="CusB-like beta-barrel" evidence="2">
    <location>
        <begin position="221"/>
        <end position="288"/>
    </location>
</feature>
<dbReference type="Proteomes" id="UP000216147">
    <property type="component" value="Unassembled WGS sequence"/>
</dbReference>
<dbReference type="PANTHER" id="PTHR30469">
    <property type="entry name" value="MULTIDRUG RESISTANCE PROTEIN MDTA"/>
    <property type="match status" value="1"/>
</dbReference>
<dbReference type="Gene3D" id="2.40.50.100">
    <property type="match status" value="1"/>
</dbReference>